<evidence type="ECO:0000256" key="3">
    <source>
        <dbReference type="ARBA" id="ARBA00022989"/>
    </source>
</evidence>
<dbReference type="KEGG" id="nvi:100121104"/>
<dbReference type="FunCoup" id="A0A7M7G5T7">
    <property type="interactions" value="338"/>
</dbReference>
<feature type="transmembrane region" description="Helical" evidence="6">
    <location>
        <begin position="132"/>
        <end position="152"/>
    </location>
</feature>
<feature type="domain" description="RDD" evidence="7">
    <location>
        <begin position="118"/>
        <end position="229"/>
    </location>
</feature>
<evidence type="ECO:0000256" key="2">
    <source>
        <dbReference type="ARBA" id="ARBA00022692"/>
    </source>
</evidence>
<gene>
    <name evidence="8" type="primary">100121104</name>
</gene>
<evidence type="ECO:0000313" key="8">
    <source>
        <dbReference type="EnsemblMetazoa" id="XP_001604690"/>
    </source>
</evidence>
<dbReference type="EnsemblMetazoa" id="XM_031929162">
    <property type="protein sequence ID" value="XP_031785022"/>
    <property type="gene ID" value="LOC100121104"/>
</dbReference>
<keyword evidence="3 6" id="KW-1133">Transmembrane helix</keyword>
<dbReference type="SMR" id="A0A7M7G5T7"/>
<dbReference type="InParanoid" id="A0A7M7G5T7"/>
<feature type="transmembrane region" description="Helical" evidence="6">
    <location>
        <begin position="256"/>
        <end position="275"/>
    </location>
</feature>
<keyword evidence="9" id="KW-1185">Reference proteome</keyword>
<reference evidence="8" key="1">
    <citation type="submission" date="2021-01" db="UniProtKB">
        <authorList>
            <consortium name="EnsemblMetazoa"/>
        </authorList>
    </citation>
    <scope>IDENTIFICATION</scope>
</reference>
<organism evidence="8 9">
    <name type="scientific">Nasonia vitripennis</name>
    <name type="common">Parasitic wasp</name>
    <dbReference type="NCBI Taxonomy" id="7425"/>
    <lineage>
        <taxon>Eukaryota</taxon>
        <taxon>Metazoa</taxon>
        <taxon>Ecdysozoa</taxon>
        <taxon>Arthropoda</taxon>
        <taxon>Hexapoda</taxon>
        <taxon>Insecta</taxon>
        <taxon>Pterygota</taxon>
        <taxon>Neoptera</taxon>
        <taxon>Endopterygota</taxon>
        <taxon>Hymenoptera</taxon>
        <taxon>Apocrita</taxon>
        <taxon>Proctotrupomorpha</taxon>
        <taxon>Chalcidoidea</taxon>
        <taxon>Pteromalidae</taxon>
        <taxon>Pteromalinae</taxon>
        <taxon>Nasonia</taxon>
    </lineage>
</organism>
<evidence type="ECO:0000256" key="4">
    <source>
        <dbReference type="ARBA" id="ARBA00023136"/>
    </source>
</evidence>
<dbReference type="InterPro" id="IPR010432">
    <property type="entry name" value="RDD"/>
</dbReference>
<name>A0A7M7G5T7_NASVI</name>
<evidence type="ECO:0000256" key="6">
    <source>
        <dbReference type="SAM" id="Phobius"/>
    </source>
</evidence>
<dbReference type="OMA" id="PAHFIFQ"/>
<dbReference type="EnsemblMetazoa" id="XM_001604640">
    <property type="protein sequence ID" value="XP_001604690"/>
    <property type="gene ID" value="LOC100121104"/>
</dbReference>
<accession>A0A7M7G5T7</accession>
<evidence type="ECO:0000259" key="7">
    <source>
        <dbReference type="Pfam" id="PF06271"/>
    </source>
</evidence>
<dbReference type="EnsemblMetazoa" id="XM_008212368">
    <property type="protein sequence ID" value="XP_008210590"/>
    <property type="gene ID" value="LOC100121104"/>
</dbReference>
<sequence>MAESKNQEDKEEEVGGSGYISTSAQRTEYFSKLESWLLEAYAWHSFVATVPYLLASSQIVHGATPIGTSSIGAGLVNANISSSNEQRNDEELHQRRINVPTINQFQVPGATGITYRIPPLWKRFVAEFIDSMLLVVLKLSITFIAVDVFDFIDIERYSLDMIQSNLRIDYKMALELTSGLLILELIHRIFVCIFEANWLQHGRNGRIGGATPGKSLMRLKVVQCRNVTPVGRPDEELVLVVPGTDLGLLPALGRSVLKNLILAFLFPICFALFFFRFNRTGYDLVCNSIVVEDAHRNGNNNMNNNNNNNNFNNNNINNERIPQ</sequence>
<dbReference type="EnsemblMetazoa" id="XM_008212367">
    <property type="protein sequence ID" value="XP_008210589"/>
    <property type="gene ID" value="LOC100121104"/>
</dbReference>
<dbReference type="GO" id="GO:0016020">
    <property type="term" value="C:membrane"/>
    <property type="evidence" value="ECO:0007669"/>
    <property type="project" value="UniProtKB-SubCell"/>
</dbReference>
<dbReference type="EnsemblMetazoa" id="XM_032599171">
    <property type="protein sequence ID" value="XP_032455062"/>
    <property type="gene ID" value="LOC100121104"/>
</dbReference>
<keyword evidence="2 6" id="KW-0812">Transmembrane</keyword>
<dbReference type="AlphaFoldDB" id="A0A7M7G5T7"/>
<dbReference type="Proteomes" id="UP000002358">
    <property type="component" value="Chromosome 4"/>
</dbReference>
<protein>
    <recommendedName>
        <fullName evidence="7">RDD domain-containing protein</fullName>
    </recommendedName>
</protein>
<evidence type="ECO:0000256" key="1">
    <source>
        <dbReference type="ARBA" id="ARBA00004141"/>
    </source>
</evidence>
<dbReference type="InterPro" id="IPR039871">
    <property type="entry name" value="FAM8A1"/>
</dbReference>
<keyword evidence="4 6" id="KW-0472">Membrane</keyword>
<dbReference type="PANTHER" id="PTHR13659">
    <property type="entry name" value="AUTOSOMAL HIGHLY CONSERVED PROTEIN"/>
    <property type="match status" value="1"/>
</dbReference>
<evidence type="ECO:0000313" key="9">
    <source>
        <dbReference type="Proteomes" id="UP000002358"/>
    </source>
</evidence>
<dbReference type="PANTHER" id="PTHR13659:SF5">
    <property type="entry name" value="PROTEIN FAM8A1"/>
    <property type="match status" value="1"/>
</dbReference>
<feature type="region of interest" description="Disordered" evidence="5">
    <location>
        <begin position="300"/>
        <end position="323"/>
    </location>
</feature>
<evidence type="ECO:0000256" key="5">
    <source>
        <dbReference type="SAM" id="MobiDB-lite"/>
    </source>
</evidence>
<dbReference type="EnsemblMetazoa" id="XM_008212366">
    <property type="protein sequence ID" value="XP_008210588"/>
    <property type="gene ID" value="LOC100121104"/>
</dbReference>
<comment type="subcellular location">
    <subcellularLocation>
        <location evidence="1">Membrane</location>
        <topology evidence="1">Multi-pass membrane protein</topology>
    </subcellularLocation>
</comment>
<dbReference type="Pfam" id="PF06271">
    <property type="entry name" value="RDD"/>
    <property type="match status" value="1"/>
</dbReference>
<dbReference type="OrthoDB" id="10061042at2759"/>
<proteinExistence type="predicted"/>